<name>A0A437PUN2_9BACT</name>
<dbReference type="Proteomes" id="UP000282832">
    <property type="component" value="Unassembled WGS sequence"/>
</dbReference>
<protein>
    <recommendedName>
        <fullName evidence="3">Thioredoxin domain-containing protein</fullName>
    </recommendedName>
</protein>
<reference evidence="1 2" key="1">
    <citation type="submission" date="2019-01" db="EMBL/GenBank/DDBJ databases">
        <authorList>
            <person name="Chen W.-M."/>
        </authorList>
    </citation>
    <scope>NUCLEOTIDE SEQUENCE [LARGE SCALE GENOMIC DNA]</scope>
    <source>
        <strain evidence="1 2">FSY-15</strain>
    </source>
</reference>
<dbReference type="Gene3D" id="3.40.30.10">
    <property type="entry name" value="Glutaredoxin"/>
    <property type="match status" value="1"/>
</dbReference>
<dbReference type="EMBL" id="SACY01000002">
    <property type="protein sequence ID" value="RVU25955.1"/>
    <property type="molecule type" value="Genomic_DNA"/>
</dbReference>
<keyword evidence="2" id="KW-1185">Reference proteome</keyword>
<gene>
    <name evidence="1" type="ORF">EOJ36_05950</name>
</gene>
<sequence>MLGRSVLKFFSFVLFFSILLSFQSKAQFTLRINMKEAKDSIVHFRSCIFDDKNYIPKDTLKLKKNSFYFNNKKSIFGGIYYLNFPKTKQKIYVALSDKDTLRLQIAGSDYLKTTHSTDPTNELFLEYQRLEKSFSIIDSLYDVEIKRGRKFSHANKAAFFREKTESLVAFRKQALKKIKGSDPLYLYFMTLNRLDESVPNRKNYKGRMELLQQTAWNDNQLFFSPLYKSLLQEYINYFPLEGDSIYVGVKNVLKSIDCKSKAYPFVVDHFGKLLQNRNISNNVDSYMSFVKNYIQKDVCKVLSETTKKTYLKDVENLSKLKMDQPIIDMKLLDTAKVVVSVLDFAKNYDYTVLAFYDPDCDHCQKELPLMDSTLKVLELRHKLKIGRYYIKNTTFASKARWREFISEYKLTSNAAHVTLPSEGNLQSIFDAFSNPMFHLINRKGELKAKNISEISIRKFFNLPQNNF</sequence>
<dbReference type="OrthoDB" id="6399635at2"/>
<comment type="caution">
    <text evidence="1">The sequence shown here is derived from an EMBL/GenBank/DDBJ whole genome shotgun (WGS) entry which is preliminary data.</text>
</comment>
<evidence type="ECO:0000313" key="1">
    <source>
        <dbReference type="EMBL" id="RVU25955.1"/>
    </source>
</evidence>
<dbReference type="AlphaFoldDB" id="A0A437PUN2"/>
<evidence type="ECO:0008006" key="3">
    <source>
        <dbReference type="Google" id="ProtNLM"/>
    </source>
</evidence>
<evidence type="ECO:0000313" key="2">
    <source>
        <dbReference type="Proteomes" id="UP000282832"/>
    </source>
</evidence>
<dbReference type="RefSeq" id="WP_127803325.1">
    <property type="nucleotide sequence ID" value="NZ_SACY01000002.1"/>
</dbReference>
<accession>A0A437PUN2</accession>
<dbReference type="SUPFAM" id="SSF52833">
    <property type="entry name" value="Thioredoxin-like"/>
    <property type="match status" value="1"/>
</dbReference>
<proteinExistence type="predicted"/>
<organism evidence="1 2">
    <name type="scientific">Sandaracinomonas limnophila</name>
    <dbReference type="NCBI Taxonomy" id="1862386"/>
    <lineage>
        <taxon>Bacteria</taxon>
        <taxon>Pseudomonadati</taxon>
        <taxon>Bacteroidota</taxon>
        <taxon>Cytophagia</taxon>
        <taxon>Cytophagales</taxon>
        <taxon>Flectobacillaceae</taxon>
        <taxon>Sandaracinomonas</taxon>
    </lineage>
</organism>
<dbReference type="InterPro" id="IPR036249">
    <property type="entry name" value="Thioredoxin-like_sf"/>
</dbReference>